<sequence>MRFMKIHSFGPLEEKPCPICQSDDSSLVTVEPVFGEDFHVVRCRNCRLIRTNPSPSSEWKDCFYDPACNGIMAAQGRDFVYLPSEQRHPAYHSILKLLKSKLPAGARLLDAGCAVGGFVKTAENYSFEAVGCDYSETAVAYGKQHCNAPLFHGQADCLPFDDASFDVVTMLEVLEHFSDPFPALEEIRRVLCPSGTLLIETPNYLPYYYFERYLKKIKPLYCKATNKQHLPWYPFDHLTHWTSETLLRALATAGFKQCITHSIKNFRIDTPMDRPLSRLFRLYSSVGNGLYQLTKMASLDFRTALIATAVKQ</sequence>
<dbReference type="PANTHER" id="PTHR43861">
    <property type="entry name" value="TRANS-ACONITATE 2-METHYLTRANSFERASE-RELATED"/>
    <property type="match status" value="1"/>
</dbReference>
<dbReference type="CDD" id="cd02440">
    <property type="entry name" value="AdoMet_MTases"/>
    <property type="match status" value="1"/>
</dbReference>
<keyword evidence="2" id="KW-0489">Methyltransferase</keyword>
<accession>A0A0B0EL61</accession>
<dbReference type="InterPro" id="IPR029063">
    <property type="entry name" value="SAM-dependent_MTases_sf"/>
</dbReference>
<dbReference type="AlphaFoldDB" id="A0A0B0EL61"/>
<name>A0A0B0EL61_9BACT</name>
<reference evidence="2 3" key="1">
    <citation type="submission" date="2014-10" db="EMBL/GenBank/DDBJ databases">
        <title>Draft genome of anammox bacterium scalindua brodae, obtained using differential coverage binning of sequence data from two enrichment reactors.</title>
        <authorList>
            <person name="Speth D.R."/>
            <person name="Russ L."/>
            <person name="Kartal B."/>
            <person name="Op den Camp H.J."/>
            <person name="Dutilh B.E."/>
            <person name="Jetten M.S."/>
        </authorList>
    </citation>
    <scope>NUCLEOTIDE SEQUENCE [LARGE SCALE GENOMIC DNA]</scope>
    <source>
        <strain evidence="2">RU1</strain>
    </source>
</reference>
<dbReference type="GO" id="GO:0032259">
    <property type="term" value="P:methylation"/>
    <property type="evidence" value="ECO:0007669"/>
    <property type="project" value="UniProtKB-KW"/>
</dbReference>
<evidence type="ECO:0000313" key="3">
    <source>
        <dbReference type="Proteomes" id="UP000030652"/>
    </source>
</evidence>
<dbReference type="SUPFAM" id="SSF53335">
    <property type="entry name" value="S-adenosyl-L-methionine-dependent methyltransferases"/>
    <property type="match status" value="1"/>
</dbReference>
<proteinExistence type="predicted"/>
<dbReference type="PANTHER" id="PTHR43861:SF6">
    <property type="entry name" value="METHYLTRANSFERASE TYPE 11"/>
    <property type="match status" value="1"/>
</dbReference>
<dbReference type="EMBL" id="JRYO01000061">
    <property type="protein sequence ID" value="KHE93324.1"/>
    <property type="molecule type" value="Genomic_DNA"/>
</dbReference>
<dbReference type="InterPro" id="IPR013216">
    <property type="entry name" value="Methyltransf_11"/>
</dbReference>
<dbReference type="Pfam" id="PF08241">
    <property type="entry name" value="Methyltransf_11"/>
    <property type="match status" value="1"/>
</dbReference>
<keyword evidence="2" id="KW-0808">Transferase</keyword>
<dbReference type="Gene3D" id="3.40.50.150">
    <property type="entry name" value="Vaccinia Virus protein VP39"/>
    <property type="match status" value="1"/>
</dbReference>
<gene>
    <name evidence="2" type="primary">coq3_1</name>
    <name evidence="2" type="ORF">SCABRO_00929</name>
</gene>
<organism evidence="2 3">
    <name type="scientific">Candidatus Scalindua brodae</name>
    <dbReference type="NCBI Taxonomy" id="237368"/>
    <lineage>
        <taxon>Bacteria</taxon>
        <taxon>Pseudomonadati</taxon>
        <taxon>Planctomycetota</taxon>
        <taxon>Candidatus Brocadiia</taxon>
        <taxon>Candidatus Brocadiales</taxon>
        <taxon>Candidatus Scalinduaceae</taxon>
        <taxon>Candidatus Scalindua</taxon>
    </lineage>
</organism>
<feature type="domain" description="Methyltransferase type 11" evidence="1">
    <location>
        <begin position="109"/>
        <end position="199"/>
    </location>
</feature>
<protein>
    <submittedName>
        <fullName evidence="2">Dihydroxyhexaprenylbenzoate methyltransferase</fullName>
        <ecNumber evidence="2">2.1.1.114</ecNumber>
    </submittedName>
</protein>
<evidence type="ECO:0000259" key="1">
    <source>
        <dbReference type="Pfam" id="PF08241"/>
    </source>
</evidence>
<dbReference type="GO" id="GO:0010420">
    <property type="term" value="F:polyprenyldihydroxybenzoate methyltransferase activity"/>
    <property type="evidence" value="ECO:0007669"/>
    <property type="project" value="UniProtKB-EC"/>
</dbReference>
<dbReference type="EC" id="2.1.1.114" evidence="2"/>
<dbReference type="Proteomes" id="UP000030652">
    <property type="component" value="Unassembled WGS sequence"/>
</dbReference>
<evidence type="ECO:0000313" key="2">
    <source>
        <dbReference type="EMBL" id="KHE93324.1"/>
    </source>
</evidence>
<comment type="caution">
    <text evidence="2">The sequence shown here is derived from an EMBL/GenBank/DDBJ whole genome shotgun (WGS) entry which is preliminary data.</text>
</comment>
<dbReference type="eggNOG" id="COG2227">
    <property type="taxonomic scope" value="Bacteria"/>
</dbReference>